<proteinExistence type="predicted"/>
<comment type="caution">
    <text evidence="1">The sequence shown here is derived from an EMBL/GenBank/DDBJ whole genome shotgun (WGS) entry which is preliminary data.</text>
</comment>
<protein>
    <submittedName>
        <fullName evidence="1">Uncharacterized protein</fullName>
    </submittedName>
</protein>
<accession>A0ABV0ZEJ7</accession>
<evidence type="ECO:0000313" key="1">
    <source>
        <dbReference type="EMBL" id="MEQ2303976.1"/>
    </source>
</evidence>
<evidence type="ECO:0000313" key="2">
    <source>
        <dbReference type="Proteomes" id="UP001469553"/>
    </source>
</evidence>
<organism evidence="1 2">
    <name type="scientific">Ameca splendens</name>
    <dbReference type="NCBI Taxonomy" id="208324"/>
    <lineage>
        <taxon>Eukaryota</taxon>
        <taxon>Metazoa</taxon>
        <taxon>Chordata</taxon>
        <taxon>Craniata</taxon>
        <taxon>Vertebrata</taxon>
        <taxon>Euteleostomi</taxon>
        <taxon>Actinopterygii</taxon>
        <taxon>Neopterygii</taxon>
        <taxon>Teleostei</taxon>
        <taxon>Neoteleostei</taxon>
        <taxon>Acanthomorphata</taxon>
        <taxon>Ovalentaria</taxon>
        <taxon>Atherinomorphae</taxon>
        <taxon>Cyprinodontiformes</taxon>
        <taxon>Goodeidae</taxon>
        <taxon>Ameca</taxon>
    </lineage>
</organism>
<sequence length="126" mass="14273">MGDGVGAHRCRGDRCFTYYLEVYLGCKLPALRLLSISHQWLLPDLAEFKFISRLFLKSVLWLLDKDSSLQLSPLDEVQAGRFLALRPSGTSHKRTLSTLRQTLTQVPPTYAPHHHPTLLTLLDQSS</sequence>
<dbReference type="Proteomes" id="UP001469553">
    <property type="component" value="Unassembled WGS sequence"/>
</dbReference>
<gene>
    <name evidence="1" type="ORF">AMECASPLE_022295</name>
</gene>
<keyword evidence="2" id="KW-1185">Reference proteome</keyword>
<dbReference type="EMBL" id="JAHRIP010058407">
    <property type="protein sequence ID" value="MEQ2303976.1"/>
    <property type="molecule type" value="Genomic_DNA"/>
</dbReference>
<reference evidence="1 2" key="1">
    <citation type="submission" date="2021-06" db="EMBL/GenBank/DDBJ databases">
        <authorList>
            <person name="Palmer J.M."/>
        </authorList>
    </citation>
    <scope>NUCLEOTIDE SEQUENCE [LARGE SCALE GENOMIC DNA]</scope>
    <source>
        <strain evidence="1 2">AS_MEX2019</strain>
        <tissue evidence="1">Muscle</tissue>
    </source>
</reference>
<name>A0ABV0ZEJ7_9TELE</name>